<dbReference type="PANTHER" id="PTHR30502">
    <property type="entry name" value="2-KETO-3-DEOXY-L-RHAMNONATE ALDOLASE"/>
    <property type="match status" value="1"/>
</dbReference>
<dbReference type="Pfam" id="PF03328">
    <property type="entry name" value="HpcH_HpaI"/>
    <property type="match status" value="1"/>
</dbReference>
<evidence type="ECO:0000313" key="6">
    <source>
        <dbReference type="Proteomes" id="UP000295573"/>
    </source>
</evidence>
<reference evidence="5 6" key="1">
    <citation type="journal article" date="2015" name="Stand. Genomic Sci.">
        <title>Genomic Encyclopedia of Bacterial and Archaeal Type Strains, Phase III: the genomes of soil and plant-associated and newly described type strains.</title>
        <authorList>
            <person name="Whitman W.B."/>
            <person name="Woyke T."/>
            <person name="Klenk H.P."/>
            <person name="Zhou Y."/>
            <person name="Lilburn T.G."/>
            <person name="Beck B.J."/>
            <person name="De Vos P."/>
            <person name="Vandamme P."/>
            <person name="Eisen J.A."/>
            <person name="Garrity G."/>
            <person name="Hugenholtz P."/>
            <person name="Kyrpides N.C."/>
        </authorList>
    </citation>
    <scope>NUCLEOTIDE SEQUENCE [LARGE SCALE GENOMIC DNA]</scope>
    <source>
        <strain evidence="5 6">VKM Ac-2541</strain>
    </source>
</reference>
<dbReference type="Proteomes" id="UP000295573">
    <property type="component" value="Unassembled WGS sequence"/>
</dbReference>
<comment type="similarity">
    <text evidence="1">Belongs to the HpcH/HpaI aldolase family.</text>
</comment>
<dbReference type="OrthoDB" id="86160at2"/>
<accession>A0A4R2IRN7</accession>
<name>A0A4R2IRN7_9ACTN</name>
<dbReference type="EMBL" id="SLWR01000006">
    <property type="protein sequence ID" value="TCO46829.1"/>
    <property type="molecule type" value="Genomic_DNA"/>
</dbReference>
<comment type="caution">
    <text evidence="5">The sequence shown here is derived from an EMBL/GenBank/DDBJ whole genome shotgun (WGS) entry which is preliminary data.</text>
</comment>
<dbReference type="GO" id="GO:0046872">
    <property type="term" value="F:metal ion binding"/>
    <property type="evidence" value="ECO:0007669"/>
    <property type="project" value="UniProtKB-KW"/>
</dbReference>
<dbReference type="GO" id="GO:0016832">
    <property type="term" value="F:aldehyde-lyase activity"/>
    <property type="evidence" value="ECO:0007669"/>
    <property type="project" value="TreeGrafter"/>
</dbReference>
<keyword evidence="6" id="KW-1185">Reference proteome</keyword>
<feature type="domain" description="HpcH/HpaI aldolase/citrate lyase" evidence="4">
    <location>
        <begin position="18"/>
        <end position="244"/>
    </location>
</feature>
<dbReference type="InterPro" id="IPR040442">
    <property type="entry name" value="Pyrv_kinase-like_dom_sf"/>
</dbReference>
<dbReference type="InterPro" id="IPR050251">
    <property type="entry name" value="HpcH-HpaI_aldolase"/>
</dbReference>
<dbReference type="RefSeq" id="WP_132150003.1">
    <property type="nucleotide sequence ID" value="NZ_SLWR01000006.1"/>
</dbReference>
<keyword evidence="3" id="KW-0456">Lyase</keyword>
<dbReference type="Gene3D" id="3.20.20.60">
    <property type="entry name" value="Phosphoenolpyruvate-binding domains"/>
    <property type="match status" value="1"/>
</dbReference>
<organism evidence="5 6">
    <name type="scientific">Kribbella antiqua</name>
    <dbReference type="NCBI Taxonomy" id="2512217"/>
    <lineage>
        <taxon>Bacteria</taxon>
        <taxon>Bacillati</taxon>
        <taxon>Actinomycetota</taxon>
        <taxon>Actinomycetes</taxon>
        <taxon>Propionibacteriales</taxon>
        <taxon>Kribbellaceae</taxon>
        <taxon>Kribbella</taxon>
    </lineage>
</organism>
<evidence type="ECO:0000256" key="2">
    <source>
        <dbReference type="ARBA" id="ARBA00022723"/>
    </source>
</evidence>
<proteinExistence type="inferred from homology"/>
<dbReference type="AlphaFoldDB" id="A0A4R2IRN7"/>
<dbReference type="InterPro" id="IPR005000">
    <property type="entry name" value="Aldolase/citrate-lyase_domain"/>
</dbReference>
<protein>
    <submittedName>
        <fullName evidence="5">4-hydroxy-2-oxoheptanedioate aldolase</fullName>
    </submittedName>
</protein>
<gene>
    <name evidence="5" type="ORF">EV646_10668</name>
</gene>
<evidence type="ECO:0000259" key="4">
    <source>
        <dbReference type="Pfam" id="PF03328"/>
    </source>
</evidence>
<dbReference type="InterPro" id="IPR015813">
    <property type="entry name" value="Pyrv/PenolPyrv_kinase-like_dom"/>
</dbReference>
<dbReference type="SUPFAM" id="SSF51621">
    <property type="entry name" value="Phosphoenolpyruvate/pyruvate domain"/>
    <property type="match status" value="1"/>
</dbReference>
<dbReference type="PANTHER" id="PTHR30502:SF0">
    <property type="entry name" value="PHOSPHOENOLPYRUVATE CARBOXYLASE FAMILY PROTEIN"/>
    <property type="match status" value="1"/>
</dbReference>
<sequence>MGALEFAGRLRGREKLVGYWVVLDAPVATERIARVGYDYVVLDGQHGLIGYQGLLTGLLAVDAGAALGSGSVGLVRVEANHPTPIGRALDAGAAGVIVPLVDSSEDVTRAVQAAKYPPAGVRSYGPMRSALRVGPVPAEADAATVVLAMIETPLGLKNVAEICATPGLDGVYVGPSDLGLSVGARFPGDPEVEGPFEEAVELIARTAQEAGVAAGIHTPDGQTAQRRLSQGYTFATVASDLTHLEAVAASHLDTARS</sequence>
<keyword evidence="2" id="KW-0479">Metal-binding</keyword>
<evidence type="ECO:0000256" key="1">
    <source>
        <dbReference type="ARBA" id="ARBA00005568"/>
    </source>
</evidence>
<evidence type="ECO:0000256" key="3">
    <source>
        <dbReference type="ARBA" id="ARBA00023239"/>
    </source>
</evidence>
<dbReference type="GO" id="GO:0005737">
    <property type="term" value="C:cytoplasm"/>
    <property type="evidence" value="ECO:0007669"/>
    <property type="project" value="TreeGrafter"/>
</dbReference>
<evidence type="ECO:0000313" key="5">
    <source>
        <dbReference type="EMBL" id="TCO46829.1"/>
    </source>
</evidence>